<evidence type="ECO:0000313" key="3">
    <source>
        <dbReference type="EMBL" id="PYI01553.1"/>
    </source>
</evidence>
<dbReference type="Pfam" id="PF07859">
    <property type="entry name" value="Abhydrolase_3"/>
    <property type="match status" value="1"/>
</dbReference>
<feature type="domain" description="Alpha/beta hydrolase fold-3" evidence="2">
    <location>
        <begin position="95"/>
        <end position="278"/>
    </location>
</feature>
<dbReference type="InterPro" id="IPR013094">
    <property type="entry name" value="AB_hydrolase_3"/>
</dbReference>
<evidence type="ECO:0000259" key="2">
    <source>
        <dbReference type="Pfam" id="PF07859"/>
    </source>
</evidence>
<accession>A0A319F7R3</accession>
<dbReference type="Gene3D" id="3.40.50.1820">
    <property type="entry name" value="alpha/beta hydrolase"/>
    <property type="match status" value="1"/>
</dbReference>
<evidence type="ECO:0000256" key="1">
    <source>
        <dbReference type="ARBA" id="ARBA00022801"/>
    </source>
</evidence>
<dbReference type="OrthoDB" id="433474at2759"/>
<dbReference type="EMBL" id="KZ826413">
    <property type="protein sequence ID" value="PYI01553.1"/>
    <property type="molecule type" value="Genomic_DNA"/>
</dbReference>
<dbReference type="SUPFAM" id="SSF53474">
    <property type="entry name" value="alpha/beta-Hydrolases"/>
    <property type="match status" value="1"/>
</dbReference>
<protein>
    <submittedName>
        <fullName evidence="3">Alpha/beta-hydrolase</fullName>
    </submittedName>
</protein>
<dbReference type="AlphaFoldDB" id="A0A319F7R3"/>
<dbReference type="InterPro" id="IPR050300">
    <property type="entry name" value="GDXG_lipolytic_enzyme"/>
</dbReference>
<keyword evidence="4" id="KW-1185">Reference proteome</keyword>
<name>A0A319F7R3_ASPSB</name>
<reference evidence="3 4" key="1">
    <citation type="submission" date="2018-02" db="EMBL/GenBank/DDBJ databases">
        <title>The genomes of Aspergillus section Nigri reveals drivers in fungal speciation.</title>
        <authorList>
            <consortium name="DOE Joint Genome Institute"/>
            <person name="Vesth T.C."/>
            <person name="Nybo J."/>
            <person name="Theobald S."/>
            <person name="Brandl J."/>
            <person name="Frisvad J.C."/>
            <person name="Nielsen K.F."/>
            <person name="Lyhne E.K."/>
            <person name="Kogle M.E."/>
            <person name="Kuo A."/>
            <person name="Riley R."/>
            <person name="Clum A."/>
            <person name="Nolan M."/>
            <person name="Lipzen A."/>
            <person name="Salamov A."/>
            <person name="Henrissat B."/>
            <person name="Wiebenga A."/>
            <person name="De vries R.P."/>
            <person name="Grigoriev I.V."/>
            <person name="Mortensen U.H."/>
            <person name="Andersen M.R."/>
            <person name="Baker S.E."/>
        </authorList>
    </citation>
    <scope>NUCLEOTIDE SEQUENCE [LARGE SCALE GENOMIC DNA]</scope>
    <source>
        <strain evidence="3 4">CBS 121057</strain>
    </source>
</reference>
<evidence type="ECO:0000313" key="4">
    <source>
        <dbReference type="Proteomes" id="UP000248423"/>
    </source>
</evidence>
<dbReference type="STRING" id="1448318.A0A319F7R3"/>
<keyword evidence="1 3" id="KW-0378">Hydrolase</keyword>
<dbReference type="VEuPathDB" id="FungiDB:BO78DRAFT_455973"/>
<dbReference type="PANTHER" id="PTHR48081:SF8">
    <property type="entry name" value="ALPHA_BETA HYDROLASE FOLD-3 DOMAIN-CONTAINING PROTEIN-RELATED"/>
    <property type="match status" value="1"/>
</dbReference>
<gene>
    <name evidence="3" type="ORF">BO78DRAFT_455973</name>
</gene>
<dbReference type="PANTHER" id="PTHR48081">
    <property type="entry name" value="AB HYDROLASE SUPERFAMILY PROTEIN C4A8.06C"/>
    <property type="match status" value="1"/>
</dbReference>
<sequence>MTTINIPRATFPRPPLDPDLVAVQDSLPKAYGFGTPEDLAAARERMNFSIEATLRGHEDTISHSDLDIPGPTGPLRATIFRSKQHTQSPADTPGILHIHSGGHCQGNRFVGTGLVLDWIESLGAVCLTAEYRLAPEHPQPAQLEDSLATLKWFSAHAAELGFNPHKLIVTGGSAGGNLAAGVTLLARDRAGPEILGQVLSYPWLDDSNETLSMQQFGDLLPWSKLHSIDACNFALGTNREHADIYTVPGRATDLSGLPDTFIDVGSADVFRDEDGVVAEIAY</sequence>
<proteinExistence type="predicted"/>
<dbReference type="Proteomes" id="UP000248423">
    <property type="component" value="Unassembled WGS sequence"/>
</dbReference>
<dbReference type="InterPro" id="IPR029058">
    <property type="entry name" value="AB_hydrolase_fold"/>
</dbReference>
<organism evidence="3 4">
    <name type="scientific">Aspergillus sclerotiicarbonarius (strain CBS 121057 / IBT 28362)</name>
    <dbReference type="NCBI Taxonomy" id="1448318"/>
    <lineage>
        <taxon>Eukaryota</taxon>
        <taxon>Fungi</taxon>
        <taxon>Dikarya</taxon>
        <taxon>Ascomycota</taxon>
        <taxon>Pezizomycotina</taxon>
        <taxon>Eurotiomycetes</taxon>
        <taxon>Eurotiomycetidae</taxon>
        <taxon>Eurotiales</taxon>
        <taxon>Aspergillaceae</taxon>
        <taxon>Aspergillus</taxon>
        <taxon>Aspergillus subgen. Circumdati</taxon>
    </lineage>
</organism>
<dbReference type="GO" id="GO:0016787">
    <property type="term" value="F:hydrolase activity"/>
    <property type="evidence" value="ECO:0007669"/>
    <property type="project" value="UniProtKB-KW"/>
</dbReference>